<evidence type="ECO:0000313" key="2">
    <source>
        <dbReference type="EMBL" id="MEI5994710.1"/>
    </source>
</evidence>
<keyword evidence="1" id="KW-0472">Membrane</keyword>
<feature type="transmembrane region" description="Helical" evidence="1">
    <location>
        <begin position="75"/>
        <end position="96"/>
    </location>
</feature>
<proteinExistence type="predicted"/>
<dbReference type="EMBL" id="NGLE02000001">
    <property type="protein sequence ID" value="MEI5994710.1"/>
    <property type="molecule type" value="Genomic_DNA"/>
</dbReference>
<reference evidence="3" key="1">
    <citation type="submission" date="2017-05" db="EMBL/GenBank/DDBJ databases">
        <title>The Genome Sequence of Enterococcus sp. 4G2_DIV0659.</title>
        <authorList>
            <consortium name="The Broad Institute Genomics Platform"/>
            <consortium name="The Broad Institute Genomic Center for Infectious Diseases"/>
            <person name="Earl A."/>
            <person name="Manson A."/>
            <person name="Schwartman J."/>
            <person name="Gilmore M."/>
            <person name="Abouelleil A."/>
            <person name="Cao P."/>
            <person name="Chapman S."/>
            <person name="Cusick C."/>
            <person name="Shea T."/>
            <person name="Young S."/>
            <person name="Neafsey D."/>
            <person name="Nusbaum C."/>
            <person name="Birren B."/>
        </authorList>
    </citation>
    <scope>NUCLEOTIDE SEQUENCE [LARGE SCALE GENOMIC DNA]</scope>
    <source>
        <strain evidence="3">4G2_DIV0659</strain>
    </source>
</reference>
<dbReference type="AlphaFoldDB" id="A0A242CH78"/>
<evidence type="ECO:0000256" key="1">
    <source>
        <dbReference type="SAM" id="Phobius"/>
    </source>
</evidence>
<feature type="transmembrane region" description="Helical" evidence="1">
    <location>
        <begin position="6"/>
        <end position="22"/>
    </location>
</feature>
<evidence type="ECO:0000313" key="4">
    <source>
        <dbReference type="Proteomes" id="UP000195139"/>
    </source>
</evidence>
<keyword evidence="1" id="KW-0812">Transmembrane</keyword>
<protein>
    <submittedName>
        <fullName evidence="3">Uncharacterized protein</fullName>
    </submittedName>
</protein>
<keyword evidence="4" id="KW-1185">Reference proteome</keyword>
<name>A0A242CH78_9ENTE</name>
<feature type="transmembrane region" description="Helical" evidence="1">
    <location>
        <begin position="34"/>
        <end position="55"/>
    </location>
</feature>
<sequence>MILYGIILLVILPTHYLLYKIFKKRIKLSKRLNMNLTGILSIIFWTIGVFIVGVLSDSLRGNYASAGGDLTIIPIMFIGFFSLTFMLVYVLVINLVL</sequence>
<evidence type="ECO:0000313" key="3">
    <source>
        <dbReference type="EMBL" id="OTO09519.1"/>
    </source>
</evidence>
<organism evidence="3">
    <name type="scientific">Candidatus Enterococcus mansonii</name>
    <dbReference type="NCBI Taxonomy" id="1834181"/>
    <lineage>
        <taxon>Bacteria</taxon>
        <taxon>Bacillati</taxon>
        <taxon>Bacillota</taxon>
        <taxon>Bacilli</taxon>
        <taxon>Lactobacillales</taxon>
        <taxon>Enterococcaceae</taxon>
        <taxon>Enterococcus</taxon>
    </lineage>
</organism>
<accession>A0A242CH78</accession>
<dbReference type="EMBL" id="NGLE01000001">
    <property type="protein sequence ID" value="OTO09519.1"/>
    <property type="molecule type" value="Genomic_DNA"/>
</dbReference>
<dbReference type="Proteomes" id="UP000195139">
    <property type="component" value="Unassembled WGS sequence"/>
</dbReference>
<gene>
    <name evidence="3" type="ORF">A5880_000198</name>
    <name evidence="2" type="ORF">A5880_002296</name>
</gene>
<reference evidence="2 4" key="2">
    <citation type="submission" date="2018-07" db="EMBL/GenBank/DDBJ databases">
        <title>The Genome Sequence of Enterococcus sp. DIV0659b.</title>
        <authorList>
            <consortium name="The Broad Institute Genomics Platform"/>
            <consortium name="The Broad Institute Genomic Center for Infectious Diseases"/>
            <person name="Earl A."/>
            <person name="Manson A."/>
            <person name="Schwartman J."/>
            <person name="Gilmore M."/>
            <person name="Abouelleil A."/>
            <person name="Cao P."/>
            <person name="Chapman S."/>
            <person name="Cusick C."/>
            <person name="Shea T."/>
            <person name="Young S."/>
            <person name="Neafsey D."/>
            <person name="Nusbaum C."/>
            <person name="Birren B."/>
        </authorList>
    </citation>
    <scope>NUCLEOTIDE SEQUENCE [LARGE SCALE GENOMIC DNA]</scope>
    <source>
        <strain evidence="2 4">4G2_DIV0659</strain>
    </source>
</reference>
<keyword evidence="1" id="KW-1133">Transmembrane helix</keyword>
<comment type="caution">
    <text evidence="3">The sequence shown here is derived from an EMBL/GenBank/DDBJ whole genome shotgun (WGS) entry which is preliminary data.</text>
</comment>
<dbReference type="STRING" id="1834181.A5880_000198"/>